<dbReference type="SMART" id="SM00129">
    <property type="entry name" value="KISc"/>
    <property type="match status" value="1"/>
</dbReference>
<dbReference type="EMBL" id="JAODUP010000204">
    <property type="protein sequence ID" value="KAK2156810.1"/>
    <property type="molecule type" value="Genomic_DNA"/>
</dbReference>
<evidence type="ECO:0000259" key="5">
    <source>
        <dbReference type="PROSITE" id="PS50067"/>
    </source>
</evidence>
<dbReference type="InterPro" id="IPR036961">
    <property type="entry name" value="Kinesin_motor_dom_sf"/>
</dbReference>
<gene>
    <name evidence="6" type="ORF">LSH36_204g02029</name>
</gene>
<dbReference type="InterPro" id="IPR027417">
    <property type="entry name" value="P-loop_NTPase"/>
</dbReference>
<feature type="domain" description="Kinesin motor" evidence="5">
    <location>
        <begin position="1"/>
        <end position="238"/>
    </location>
</feature>
<evidence type="ECO:0000256" key="1">
    <source>
        <dbReference type="ARBA" id="ARBA00022741"/>
    </source>
</evidence>
<keyword evidence="7" id="KW-1185">Reference proteome</keyword>
<dbReference type="GO" id="GO:0005524">
    <property type="term" value="F:ATP binding"/>
    <property type="evidence" value="ECO:0007669"/>
    <property type="project" value="UniProtKB-KW"/>
</dbReference>
<protein>
    <recommendedName>
        <fullName evidence="4">Kinesin-like protein</fullName>
    </recommendedName>
</protein>
<dbReference type="GO" id="GO:0003777">
    <property type="term" value="F:microtubule motor activity"/>
    <property type="evidence" value="ECO:0007669"/>
    <property type="project" value="InterPro"/>
</dbReference>
<reference evidence="6" key="1">
    <citation type="journal article" date="2023" name="Mol. Biol. Evol.">
        <title>Third-Generation Sequencing Reveals the Adaptive Role of the Epigenome in Three Deep-Sea Polychaetes.</title>
        <authorList>
            <person name="Perez M."/>
            <person name="Aroh O."/>
            <person name="Sun Y."/>
            <person name="Lan Y."/>
            <person name="Juniper S.K."/>
            <person name="Young C.R."/>
            <person name="Angers B."/>
            <person name="Qian P.Y."/>
        </authorList>
    </citation>
    <scope>NUCLEOTIDE SEQUENCE</scope>
    <source>
        <strain evidence="6">P08H-3</strain>
    </source>
</reference>
<organism evidence="6 7">
    <name type="scientific">Paralvinella palmiformis</name>
    <dbReference type="NCBI Taxonomy" id="53620"/>
    <lineage>
        <taxon>Eukaryota</taxon>
        <taxon>Metazoa</taxon>
        <taxon>Spiralia</taxon>
        <taxon>Lophotrochozoa</taxon>
        <taxon>Annelida</taxon>
        <taxon>Polychaeta</taxon>
        <taxon>Sedentaria</taxon>
        <taxon>Canalipalpata</taxon>
        <taxon>Terebellida</taxon>
        <taxon>Terebelliformia</taxon>
        <taxon>Alvinellidae</taxon>
        <taxon>Paralvinella</taxon>
    </lineage>
</organism>
<keyword evidence="4" id="KW-0505">Motor protein</keyword>
<evidence type="ECO:0000313" key="7">
    <source>
        <dbReference type="Proteomes" id="UP001208570"/>
    </source>
</evidence>
<evidence type="ECO:0000256" key="4">
    <source>
        <dbReference type="RuleBase" id="RU000394"/>
    </source>
</evidence>
<dbReference type="Gene3D" id="3.40.850.10">
    <property type="entry name" value="Kinesin motor domain"/>
    <property type="match status" value="1"/>
</dbReference>
<dbReference type="AlphaFoldDB" id="A0AAD9JRG3"/>
<dbReference type="Pfam" id="PF00225">
    <property type="entry name" value="Kinesin"/>
    <property type="match status" value="1"/>
</dbReference>
<keyword evidence="1 4" id="KW-0547">Nucleotide-binding</keyword>
<accession>A0AAD9JRG3</accession>
<evidence type="ECO:0000313" key="6">
    <source>
        <dbReference type="EMBL" id="KAK2156810.1"/>
    </source>
</evidence>
<dbReference type="PRINTS" id="PR00380">
    <property type="entry name" value="KINESINHEAVY"/>
</dbReference>
<evidence type="ECO:0000256" key="2">
    <source>
        <dbReference type="ARBA" id="ARBA00022840"/>
    </source>
</evidence>
<dbReference type="PANTHER" id="PTHR47117">
    <property type="entry name" value="STAR-RELATED LIPID TRANSFER PROTEIN 9"/>
    <property type="match status" value="1"/>
</dbReference>
<dbReference type="GO" id="GO:0007018">
    <property type="term" value="P:microtubule-based movement"/>
    <property type="evidence" value="ECO:0007669"/>
    <property type="project" value="InterPro"/>
</dbReference>
<keyword evidence="2 4" id="KW-0067">ATP-binding</keyword>
<dbReference type="GO" id="GO:0008017">
    <property type="term" value="F:microtubule binding"/>
    <property type="evidence" value="ECO:0007669"/>
    <property type="project" value="InterPro"/>
</dbReference>
<sequence length="281" mass="32408">KFELEEESDELRFNITVSFYEIYNERVRDLLVPPQTSQSQRYKLKVRENPNTGPYVEGLLQQIVKNNRHVQTCIDKGIRNRKVIQISCQKSIVYNSVDCWHWGVLSSIFIFQAKIDDYDPKERKSKIHLVDLAGSERADPTTKYDKNRQKEGANINKSLVTLGNVISALAERSLIAWSKPDVEIDLSTGSIENLDPACTSTPRKQQRQLYIPYRDSVLTWLLKDSLGGNSKTIMIASIIIFFGNNKPFQDPNVQLIRELKAEIVRLRSLLDARWGNLNNYY</sequence>
<name>A0AAD9JRG3_9ANNE</name>
<dbReference type="InterPro" id="IPR019821">
    <property type="entry name" value="Kinesin_motor_CS"/>
</dbReference>
<comment type="caution">
    <text evidence="3">Lacks conserved residue(s) required for the propagation of feature annotation.</text>
</comment>
<evidence type="ECO:0000256" key="3">
    <source>
        <dbReference type="PROSITE-ProRule" id="PRU00283"/>
    </source>
</evidence>
<dbReference type="PANTHER" id="PTHR47117:SF1">
    <property type="entry name" value="STAR-RELATED LIPID TRANSFER PROTEIN 9"/>
    <property type="match status" value="1"/>
</dbReference>
<proteinExistence type="inferred from homology"/>
<dbReference type="PROSITE" id="PS50067">
    <property type="entry name" value="KINESIN_MOTOR_2"/>
    <property type="match status" value="1"/>
</dbReference>
<dbReference type="PROSITE" id="PS00411">
    <property type="entry name" value="KINESIN_MOTOR_1"/>
    <property type="match status" value="1"/>
</dbReference>
<comment type="similarity">
    <text evidence="3 4">Belongs to the TRAFAC class myosin-kinesin ATPase superfamily. Kinesin family.</text>
</comment>
<feature type="non-terminal residue" evidence="6">
    <location>
        <position position="281"/>
    </location>
</feature>
<comment type="caution">
    <text evidence="6">The sequence shown here is derived from an EMBL/GenBank/DDBJ whole genome shotgun (WGS) entry which is preliminary data.</text>
</comment>
<keyword evidence="4" id="KW-0493">Microtubule</keyword>
<dbReference type="SUPFAM" id="SSF52540">
    <property type="entry name" value="P-loop containing nucleoside triphosphate hydrolases"/>
    <property type="match status" value="1"/>
</dbReference>
<dbReference type="GO" id="GO:0005874">
    <property type="term" value="C:microtubule"/>
    <property type="evidence" value="ECO:0007669"/>
    <property type="project" value="UniProtKB-KW"/>
</dbReference>
<dbReference type="InterPro" id="IPR001752">
    <property type="entry name" value="Kinesin_motor_dom"/>
</dbReference>
<dbReference type="Proteomes" id="UP001208570">
    <property type="component" value="Unassembled WGS sequence"/>
</dbReference>